<reference evidence="1" key="1">
    <citation type="journal article" date="2021" name="Proc. Natl. Acad. Sci. U.S.A.">
        <title>A Catalog of Tens of Thousands of Viruses from Human Metagenomes Reveals Hidden Associations with Chronic Diseases.</title>
        <authorList>
            <person name="Tisza M.J."/>
            <person name="Buck C.B."/>
        </authorList>
    </citation>
    <scope>NUCLEOTIDE SEQUENCE</scope>
    <source>
        <strain evidence="1">CtBtT5</strain>
    </source>
</reference>
<dbReference type="EMBL" id="BK015540">
    <property type="protein sequence ID" value="DAE11914.1"/>
    <property type="molecule type" value="Genomic_DNA"/>
</dbReference>
<accession>A0A8S5PYE5</accession>
<name>A0A8S5PYE5_9CAUD</name>
<evidence type="ECO:0000313" key="1">
    <source>
        <dbReference type="EMBL" id="DAE11914.1"/>
    </source>
</evidence>
<sequence length="52" mass="5883">MLRLLSVCQVGDCCKLLLDGIDILKRIRYPNYKLSLIEVVLSISYLISGVEI</sequence>
<proteinExistence type="predicted"/>
<organism evidence="1">
    <name type="scientific">Myoviridae sp. ctBtT5</name>
    <dbReference type="NCBI Taxonomy" id="2825048"/>
    <lineage>
        <taxon>Viruses</taxon>
        <taxon>Duplodnaviria</taxon>
        <taxon>Heunggongvirae</taxon>
        <taxon>Uroviricota</taxon>
        <taxon>Caudoviricetes</taxon>
    </lineage>
</organism>
<protein>
    <submittedName>
        <fullName evidence="1">Uncharacterized protein</fullName>
    </submittedName>
</protein>